<organism evidence="2 3">
    <name type="scientific">Panicum hallii var. hallii</name>
    <dbReference type="NCBI Taxonomy" id="1504633"/>
    <lineage>
        <taxon>Eukaryota</taxon>
        <taxon>Viridiplantae</taxon>
        <taxon>Streptophyta</taxon>
        <taxon>Embryophyta</taxon>
        <taxon>Tracheophyta</taxon>
        <taxon>Spermatophyta</taxon>
        <taxon>Magnoliopsida</taxon>
        <taxon>Liliopsida</taxon>
        <taxon>Poales</taxon>
        <taxon>Poaceae</taxon>
        <taxon>PACMAD clade</taxon>
        <taxon>Panicoideae</taxon>
        <taxon>Panicodae</taxon>
        <taxon>Paniceae</taxon>
        <taxon>Panicinae</taxon>
        <taxon>Panicum</taxon>
        <taxon>Panicum sect. Panicum</taxon>
    </lineage>
</organism>
<evidence type="ECO:0000313" key="2">
    <source>
        <dbReference type="EMBL" id="PUZ51054.1"/>
    </source>
</evidence>
<dbReference type="EMBL" id="CM009754">
    <property type="protein sequence ID" value="PUZ51054.1"/>
    <property type="molecule type" value="Genomic_DNA"/>
</dbReference>
<dbReference type="Proteomes" id="UP000244336">
    <property type="component" value="Chromosome 6"/>
</dbReference>
<accession>A0A2T7D645</accession>
<feature type="compositionally biased region" description="Basic and acidic residues" evidence="1">
    <location>
        <begin position="161"/>
        <end position="170"/>
    </location>
</feature>
<dbReference type="Gramene" id="PUZ51054">
    <property type="protein sequence ID" value="PUZ51054"/>
    <property type="gene ID" value="GQ55_6G139800"/>
</dbReference>
<reference evidence="2 3" key="1">
    <citation type="submission" date="2018-04" db="EMBL/GenBank/DDBJ databases">
        <title>WGS assembly of Panicum hallii var. hallii HAL2.</title>
        <authorList>
            <person name="Lovell J."/>
            <person name="Jenkins J."/>
            <person name="Lowry D."/>
            <person name="Mamidi S."/>
            <person name="Sreedasyam A."/>
            <person name="Weng X."/>
            <person name="Barry K."/>
            <person name="Bonette J."/>
            <person name="Campitelli B."/>
            <person name="Daum C."/>
            <person name="Gordon S."/>
            <person name="Gould B."/>
            <person name="Lipzen A."/>
            <person name="MacQueen A."/>
            <person name="Palacio-Mejia J."/>
            <person name="Plott C."/>
            <person name="Shakirov E."/>
            <person name="Shu S."/>
            <person name="Yoshinaga Y."/>
            <person name="Zane M."/>
            <person name="Rokhsar D."/>
            <person name="Grimwood J."/>
            <person name="Schmutz J."/>
            <person name="Juenger T."/>
        </authorList>
    </citation>
    <scope>NUCLEOTIDE SEQUENCE [LARGE SCALE GENOMIC DNA]</scope>
    <source>
        <strain evidence="3">cv. HAL2</strain>
    </source>
</reference>
<dbReference type="OrthoDB" id="10350624at2759"/>
<evidence type="ECO:0000313" key="3">
    <source>
        <dbReference type="Proteomes" id="UP000244336"/>
    </source>
</evidence>
<evidence type="ECO:0000256" key="1">
    <source>
        <dbReference type="SAM" id="MobiDB-lite"/>
    </source>
</evidence>
<proteinExistence type="predicted"/>
<gene>
    <name evidence="2" type="ORF">GQ55_6G139800</name>
</gene>
<sequence length="170" mass="18711">MSSSSSHGTTKRFQNLQPCWIHSFNGLPPVIVEATLDPSWLFPAGAIEEEEAGPRFVPDLELVSFFLLPQRKGTARPEAGESQPMDAAHIIVEYHCAVCKKAFELDVEDAIGYSAAKPWRSGPLARSPARLKPRLLCPAREPNELARAMDEPSRAAFSARQVDEPSRALC</sequence>
<dbReference type="AlphaFoldDB" id="A0A2T7D645"/>
<feature type="region of interest" description="Disordered" evidence="1">
    <location>
        <begin position="148"/>
        <end position="170"/>
    </location>
</feature>
<keyword evidence="3" id="KW-1185">Reference proteome</keyword>
<name>A0A2T7D645_9POAL</name>
<protein>
    <submittedName>
        <fullName evidence="2">Uncharacterized protein</fullName>
    </submittedName>
</protein>